<protein>
    <submittedName>
        <fullName evidence="5">Pentatricopeptide repeat-containing protein</fullName>
    </submittedName>
</protein>
<comment type="caution">
    <text evidence="5">The sequence shown here is derived from an EMBL/GenBank/DDBJ whole genome shotgun (WGS) entry which is preliminary data.</text>
</comment>
<evidence type="ECO:0000256" key="2">
    <source>
        <dbReference type="ARBA" id="ARBA00022737"/>
    </source>
</evidence>
<feature type="repeat" description="PPR" evidence="3">
    <location>
        <begin position="368"/>
        <end position="402"/>
    </location>
</feature>
<evidence type="ECO:0000313" key="5">
    <source>
        <dbReference type="EMBL" id="PQQ03578.1"/>
    </source>
</evidence>
<dbReference type="Gene3D" id="1.25.40.10">
    <property type="entry name" value="Tetratricopeptide repeat domain"/>
    <property type="match status" value="4"/>
</dbReference>
<reference evidence="5 6" key="1">
    <citation type="submission" date="2018-02" db="EMBL/GenBank/DDBJ databases">
        <title>Draft genome of wild Prunus yedoensis var. nudiflora.</title>
        <authorList>
            <person name="Baek S."/>
            <person name="Kim J.-H."/>
            <person name="Choi K."/>
            <person name="Kim G.-B."/>
            <person name="Cho A."/>
            <person name="Jang H."/>
            <person name="Shin C.-H."/>
            <person name="Yu H.-J."/>
            <person name="Mun J.-H."/>
        </authorList>
    </citation>
    <scope>NUCLEOTIDE SEQUENCE [LARGE SCALE GENOMIC DNA]</scope>
    <source>
        <strain evidence="6">cv. Jeju island</strain>
        <tissue evidence="5">Leaf</tissue>
    </source>
</reference>
<proteinExistence type="inferred from homology"/>
<feature type="repeat" description="PPR" evidence="3">
    <location>
        <begin position="193"/>
        <end position="227"/>
    </location>
</feature>
<keyword evidence="6" id="KW-1185">Reference proteome</keyword>
<dbReference type="PROSITE" id="PS51375">
    <property type="entry name" value="PPR"/>
    <property type="match status" value="8"/>
</dbReference>
<dbReference type="InterPro" id="IPR002885">
    <property type="entry name" value="PPR_rpt"/>
</dbReference>
<dbReference type="InterPro" id="IPR011990">
    <property type="entry name" value="TPR-like_helical_dom_sf"/>
</dbReference>
<name>A0A314YGR2_PRUYE</name>
<dbReference type="PANTHER" id="PTHR46128:SF356">
    <property type="entry name" value="PENTACOTRIPEPTIDE-REPEAT REGION OF PRORP DOMAIN-CONTAINING PROTEIN"/>
    <property type="match status" value="1"/>
</dbReference>
<comment type="similarity">
    <text evidence="1">Belongs to the PPR family. P subfamily.</text>
</comment>
<evidence type="ECO:0000256" key="3">
    <source>
        <dbReference type="PROSITE-ProRule" id="PRU00708"/>
    </source>
</evidence>
<feature type="repeat" description="PPR" evidence="3">
    <location>
        <begin position="158"/>
        <end position="192"/>
    </location>
</feature>
<dbReference type="NCBIfam" id="TIGR00756">
    <property type="entry name" value="PPR"/>
    <property type="match status" value="7"/>
</dbReference>
<sequence length="467" mass="53575">MFHSRARAINQAHANLLRHCSNPIQAQQPYHTFRPNKPKTKPRRERLHRDTTKLRRPIPFVSDVKEVEDPEEALSLFYEYHQMGFKHDYPSYSALLYKLARSRNFEAVETILGHVRDRNIHCKDTLFIALIQHYGKANLVEKAIELFHQMPSFNCVRTLQAFNALLNVLVDSGRFLEADEIFGRSSKMGFRPNSISYNIMMKGWLQKGDGEEACKVFDEMLEKKVQPSVVTYNSLIGFFGRKGELEKANGLLEDMKQKGKYPNAVTYALLMEGFCMLGKHEEAKKMMFDMEYRGCKPRLLNYGVLMSDLGRRGKIDEAKSLLQEMKKRRFKPDVVLYNILINFLCKEGRAAEAYKVLIEMQVGGCVPNAATYRMMVDGFCQIEDFEGGLKVLIAMLTSRHCPRLETFECLVTGLIKCGKIDDACIVLEEMEKRNMQFCFEAWEALVVDACGENVVAGEVVTELISVH</sequence>
<accession>A0A314YGR2</accession>
<dbReference type="Pfam" id="PF01535">
    <property type="entry name" value="PPR"/>
    <property type="match status" value="3"/>
</dbReference>
<feature type="repeat" description="PPR" evidence="3">
    <location>
        <begin position="298"/>
        <end position="332"/>
    </location>
</feature>
<dbReference type="EMBL" id="PJQY01001325">
    <property type="protein sequence ID" value="PQQ03578.1"/>
    <property type="molecule type" value="Genomic_DNA"/>
</dbReference>
<feature type="repeat" description="PPR" evidence="3">
    <location>
        <begin position="263"/>
        <end position="297"/>
    </location>
</feature>
<keyword evidence="2" id="KW-0677">Repeat</keyword>
<evidence type="ECO:0000313" key="6">
    <source>
        <dbReference type="Proteomes" id="UP000250321"/>
    </source>
</evidence>
<organism evidence="5 6">
    <name type="scientific">Prunus yedoensis var. nudiflora</name>
    <dbReference type="NCBI Taxonomy" id="2094558"/>
    <lineage>
        <taxon>Eukaryota</taxon>
        <taxon>Viridiplantae</taxon>
        <taxon>Streptophyta</taxon>
        <taxon>Embryophyta</taxon>
        <taxon>Tracheophyta</taxon>
        <taxon>Spermatophyta</taxon>
        <taxon>Magnoliopsida</taxon>
        <taxon>eudicotyledons</taxon>
        <taxon>Gunneridae</taxon>
        <taxon>Pentapetalae</taxon>
        <taxon>rosids</taxon>
        <taxon>fabids</taxon>
        <taxon>Rosales</taxon>
        <taxon>Rosaceae</taxon>
        <taxon>Amygdaloideae</taxon>
        <taxon>Amygdaleae</taxon>
        <taxon>Prunus</taxon>
    </lineage>
</organism>
<dbReference type="Pfam" id="PF13041">
    <property type="entry name" value="PPR_2"/>
    <property type="match status" value="2"/>
</dbReference>
<feature type="region of interest" description="Disordered" evidence="4">
    <location>
        <begin position="27"/>
        <end position="48"/>
    </location>
</feature>
<dbReference type="InterPro" id="IPR050872">
    <property type="entry name" value="PPR_P_subfamily"/>
</dbReference>
<gene>
    <name evidence="5" type="ORF">Pyn_38658</name>
</gene>
<evidence type="ECO:0000256" key="4">
    <source>
        <dbReference type="SAM" id="MobiDB-lite"/>
    </source>
</evidence>
<feature type="repeat" description="PPR" evidence="3">
    <location>
        <begin position="228"/>
        <end position="262"/>
    </location>
</feature>
<dbReference type="Pfam" id="PF13812">
    <property type="entry name" value="PPR_3"/>
    <property type="match status" value="1"/>
</dbReference>
<feature type="compositionally biased region" description="Basic residues" evidence="4">
    <location>
        <begin position="34"/>
        <end position="46"/>
    </location>
</feature>
<dbReference type="SUPFAM" id="SSF81901">
    <property type="entry name" value="HCP-like"/>
    <property type="match status" value="1"/>
</dbReference>
<dbReference type="AlphaFoldDB" id="A0A314YGR2"/>
<feature type="repeat" description="PPR" evidence="3">
    <location>
        <begin position="403"/>
        <end position="437"/>
    </location>
</feature>
<evidence type="ECO:0000256" key="1">
    <source>
        <dbReference type="ARBA" id="ARBA00007626"/>
    </source>
</evidence>
<feature type="repeat" description="PPR" evidence="3">
    <location>
        <begin position="333"/>
        <end position="367"/>
    </location>
</feature>
<dbReference type="OrthoDB" id="185373at2759"/>
<dbReference type="Proteomes" id="UP000250321">
    <property type="component" value="Unassembled WGS sequence"/>
</dbReference>
<dbReference type="PANTHER" id="PTHR46128">
    <property type="entry name" value="MITOCHONDRIAL GROUP I INTRON SPLICING FACTOR CCM1"/>
    <property type="match status" value="1"/>
</dbReference>